<dbReference type="EMBL" id="CAJVPS010005926">
    <property type="protein sequence ID" value="CAG8620001.1"/>
    <property type="molecule type" value="Genomic_DNA"/>
</dbReference>
<dbReference type="AlphaFoldDB" id="A0A9N9CYQ7"/>
<keyword evidence="2 4" id="KW-0808">Transferase</keyword>
<dbReference type="SUPFAM" id="SSF53335">
    <property type="entry name" value="S-adenosyl-L-methionine-dependent methyltransferases"/>
    <property type="match status" value="1"/>
</dbReference>
<evidence type="ECO:0000256" key="2">
    <source>
        <dbReference type="ARBA" id="ARBA00022679"/>
    </source>
</evidence>
<dbReference type="OrthoDB" id="10250660at2759"/>
<dbReference type="CDD" id="cd02440">
    <property type="entry name" value="AdoMet_MTases"/>
    <property type="match status" value="1"/>
</dbReference>
<feature type="binding site" evidence="4">
    <location>
        <position position="533"/>
    </location>
    <ligand>
        <name>S-adenosyl-L-methionine</name>
        <dbReference type="ChEBI" id="CHEBI:59789"/>
    </ligand>
</feature>
<protein>
    <submittedName>
        <fullName evidence="6">13270_t:CDS:1</fullName>
    </submittedName>
</protein>
<comment type="caution">
    <text evidence="6">The sequence shown here is derived from an EMBL/GenBank/DDBJ whole genome shotgun (WGS) entry which is preliminary data.</text>
</comment>
<name>A0A9N9CYQ7_9GLOM</name>
<feature type="non-terminal residue" evidence="6">
    <location>
        <position position="1"/>
    </location>
</feature>
<dbReference type="PANTHER" id="PTHR45904:SF2">
    <property type="entry name" value="TRNA (URACIL-5-)-METHYLTRANSFERASE HOMOLOG A"/>
    <property type="match status" value="1"/>
</dbReference>
<dbReference type="InterPro" id="IPR035979">
    <property type="entry name" value="RBD_domain_sf"/>
</dbReference>
<proteinExistence type="inferred from homology"/>
<feature type="domain" description="Methyltransferase" evidence="5">
    <location>
        <begin position="456"/>
        <end position="529"/>
    </location>
</feature>
<dbReference type="GO" id="GO:0003723">
    <property type="term" value="F:RNA binding"/>
    <property type="evidence" value="ECO:0007669"/>
    <property type="project" value="TreeGrafter"/>
</dbReference>
<dbReference type="PANTHER" id="PTHR45904">
    <property type="entry name" value="TRNA (URACIL-5-)-METHYLTRANSFERASE"/>
    <property type="match status" value="1"/>
</dbReference>
<dbReference type="GO" id="GO:0032259">
    <property type="term" value="P:methylation"/>
    <property type="evidence" value="ECO:0007669"/>
    <property type="project" value="UniProtKB-KW"/>
</dbReference>
<keyword evidence="7" id="KW-1185">Reference proteome</keyword>
<evidence type="ECO:0000256" key="3">
    <source>
        <dbReference type="ARBA" id="ARBA00022691"/>
    </source>
</evidence>
<dbReference type="InterPro" id="IPR025714">
    <property type="entry name" value="Methyltranfer_dom"/>
</dbReference>
<comment type="caution">
    <text evidence="4">Lacks conserved residue(s) required for the propagation of feature annotation.</text>
</comment>
<dbReference type="Gene3D" id="2.40.50.1070">
    <property type="match status" value="1"/>
</dbReference>
<feature type="binding site" evidence="4">
    <location>
        <position position="423"/>
    </location>
    <ligand>
        <name>S-adenosyl-L-methionine</name>
        <dbReference type="ChEBI" id="CHEBI:59789"/>
    </ligand>
</feature>
<dbReference type="InterPro" id="IPR029063">
    <property type="entry name" value="SAM-dependent_MTases_sf"/>
</dbReference>
<comment type="similarity">
    <text evidence="4">Belongs to the class I-like SAM-binding methyltransferase superfamily. RNA M5U methyltransferase family.</text>
</comment>
<dbReference type="GO" id="GO:0006396">
    <property type="term" value="P:RNA processing"/>
    <property type="evidence" value="ECO:0007669"/>
    <property type="project" value="InterPro"/>
</dbReference>
<keyword evidence="1 4" id="KW-0489">Methyltransferase</keyword>
<evidence type="ECO:0000313" key="7">
    <source>
        <dbReference type="Proteomes" id="UP000789508"/>
    </source>
</evidence>
<reference evidence="6" key="1">
    <citation type="submission" date="2021-06" db="EMBL/GenBank/DDBJ databases">
        <authorList>
            <person name="Kallberg Y."/>
            <person name="Tangrot J."/>
            <person name="Rosling A."/>
        </authorList>
    </citation>
    <scope>NUCLEOTIDE SEQUENCE</scope>
    <source>
        <strain evidence="6">FL130A</strain>
    </source>
</reference>
<evidence type="ECO:0000259" key="5">
    <source>
        <dbReference type="Pfam" id="PF13847"/>
    </source>
</evidence>
<evidence type="ECO:0000256" key="4">
    <source>
        <dbReference type="PROSITE-ProRule" id="PRU01024"/>
    </source>
</evidence>
<organism evidence="6 7">
    <name type="scientific">Ambispora leptoticha</name>
    <dbReference type="NCBI Taxonomy" id="144679"/>
    <lineage>
        <taxon>Eukaryota</taxon>
        <taxon>Fungi</taxon>
        <taxon>Fungi incertae sedis</taxon>
        <taxon>Mucoromycota</taxon>
        <taxon>Glomeromycotina</taxon>
        <taxon>Glomeromycetes</taxon>
        <taxon>Archaeosporales</taxon>
        <taxon>Ambisporaceae</taxon>
        <taxon>Ambispora</taxon>
    </lineage>
</organism>
<dbReference type="Proteomes" id="UP000789508">
    <property type="component" value="Unassembled WGS sequence"/>
</dbReference>
<feature type="binding site" evidence="4">
    <location>
        <position position="485"/>
    </location>
    <ligand>
        <name>S-adenosyl-L-methionine</name>
        <dbReference type="ChEBI" id="CHEBI:59789"/>
    </ligand>
</feature>
<sequence length="535" mass="60920">MSEVIFQTEDNKNNNTDITSLSLRNSKKLHEIIIESKDYNNTLKTDNENNNLTESTTDDTVANNQFSSKKTSTGMEFRVMIRNIPRYANVKQLKKHIISVGVENPGKIAKSPSWDYAFLTLKTQEEQSSALELLNKSKYKKNKIFACVSNVSHELREAKINSLIAKRQEEQKNDTRSPKEQLADKVTPLHAVPYNEQLEQKQESMKKILKKFREDMLDLPKIDETSWVVNKEENLPCELLNIVQSPKITGYRNKCEFTIGYNMSNEKTIGFLLGGFSQGILSVVEPNDCVHISSTAKRIAQVMQEYIRSSHYDVYNRKTKQGNWRLLTVRTQENGQSMVVVSFHTQSLPEEEITNQKQDLIKYFTGPVKEQGISIDSLYFHKNVATSDGLSFVEEIECIWGDQYIYEDMLDCRFRISPKSFFQVNTKAAELLYSKCQAWALEGTTDINEQSATSRKTTKLLDLCCGTGTIGITMARKFDQVVGVELVPEAIEDAKFNAELNKIQNVEYHAGKVEESLNVLNTQTHDSVVAVLDPP</sequence>
<dbReference type="Pfam" id="PF13847">
    <property type="entry name" value="Methyltransf_31"/>
    <property type="match status" value="1"/>
</dbReference>
<evidence type="ECO:0000313" key="6">
    <source>
        <dbReference type="EMBL" id="CAG8620001.1"/>
    </source>
</evidence>
<evidence type="ECO:0000256" key="1">
    <source>
        <dbReference type="ARBA" id="ARBA00022603"/>
    </source>
</evidence>
<dbReference type="SUPFAM" id="SSF54928">
    <property type="entry name" value="RNA-binding domain, RBD"/>
    <property type="match status" value="1"/>
</dbReference>
<accession>A0A9N9CYQ7</accession>
<dbReference type="InterPro" id="IPR012677">
    <property type="entry name" value="Nucleotide-bd_a/b_plait_sf"/>
</dbReference>
<dbReference type="Gene3D" id="3.30.70.330">
    <property type="match status" value="1"/>
</dbReference>
<dbReference type="GO" id="GO:0008173">
    <property type="term" value="F:RNA methyltransferase activity"/>
    <property type="evidence" value="ECO:0007669"/>
    <property type="project" value="InterPro"/>
</dbReference>
<dbReference type="PROSITE" id="PS51687">
    <property type="entry name" value="SAM_MT_RNA_M5U"/>
    <property type="match status" value="1"/>
</dbReference>
<dbReference type="InterPro" id="IPR010280">
    <property type="entry name" value="U5_MeTrfase_fam"/>
</dbReference>
<dbReference type="InterPro" id="IPR045850">
    <property type="entry name" value="TRM2_met"/>
</dbReference>
<gene>
    <name evidence="6" type="ORF">ALEPTO_LOCUS8924</name>
</gene>
<keyword evidence="3 4" id="KW-0949">S-adenosyl-L-methionine</keyword>
<dbReference type="Gene3D" id="3.40.50.150">
    <property type="entry name" value="Vaccinia Virus protein VP39"/>
    <property type="match status" value="1"/>
</dbReference>